<proteinExistence type="predicted"/>
<feature type="domain" description="Pesticidal crystal protein" evidence="2">
    <location>
        <begin position="157"/>
        <end position="385"/>
    </location>
</feature>
<keyword evidence="4" id="KW-1185">Reference proteome</keyword>
<dbReference type="InterPro" id="IPR038979">
    <property type="entry name" value="Pest_crys"/>
</dbReference>
<dbReference type="InterPro" id="IPR036716">
    <property type="entry name" value="Pest_crys_N_sf"/>
</dbReference>
<sequence>MMKHVIEILSIYVVLSLLTFTTDATASNVGSGGGLGGGQQVCGSPFWSTSLIIGMSGSSGRKMLQAADDDLLRQIASSEVLKEEGGAGVKIWKLLESHAELKTPDAVKESFPTKWKKGIVGKIKSDPSKLRAAWCKNVATCHFPSVDEVVTSVKSAVVFGLSFLPEVGPVLSAVVDFLWPEFPDKKKSTWDEIKDQVKQEISVQIDGLLFDLAKSSMDDIKNKYDGPTGYGMTLKNSTAAPERWAEMYNFITDNMCSKFVVGDGHELGLLPIFAQASNIQLLLLREGLHYAEKYPEVWKWNTTSQLTDGRTLMQVYKDVLLQHIIIYGSYVDAVYEHGLQAYQLPENPADAGGCLNAIEAWTGRNRYIRYMTINVMDYRTTWLYMHPTMFPYPGVNVVLERTIYSDPVGSPHEYVDAYRASDAGTPHVQCNNYLPFQYPTVNNSTNKNRVTFLRGTGKDFVRSLEIGFSDGQRKQLDGSKDLGETAFQLDASVVGFNPIYRIDYGVSYLVLGKDSEYVSTRNHIQYLDFALANGSAIYVGSGGAGKDTAPVPLAARFEKLQEVEVGSRDPPERIDPPYGSPYYQDHVDKGFIQFDGHIMSDAVFFGSVPYIDGVSVAVFSFRFDDSYPIPPFPSPPTPPPPPPSCLPKSIPMILRGEDWEMCTIKVNNCYQPHTRPDVPFRMTKVSDLQGEPLMCTCTCSECDRIHPC</sequence>
<dbReference type="OrthoDB" id="6672161at2759"/>
<evidence type="ECO:0000313" key="3">
    <source>
        <dbReference type="EMBL" id="GAX76476.1"/>
    </source>
</evidence>
<accession>A0A250X093</accession>
<dbReference type="AlphaFoldDB" id="A0A250X093"/>
<dbReference type="PANTHER" id="PTHR37003">
    <property type="entry name" value="ENDOTOXIN_N DOMAIN-CONTAINING PROTEIN-RELATED"/>
    <property type="match status" value="1"/>
</dbReference>
<evidence type="ECO:0000259" key="2">
    <source>
        <dbReference type="Pfam" id="PF03945"/>
    </source>
</evidence>
<dbReference type="Gene3D" id="1.20.190.10">
    <property type="entry name" value="Pesticidal crystal protein, N-terminal domain"/>
    <property type="match status" value="1"/>
</dbReference>
<dbReference type="InterPro" id="IPR005639">
    <property type="entry name" value="Pest_crys_dom_I"/>
</dbReference>
<feature type="chain" id="PRO_5012783986" description="Pesticidal crystal protein domain-containing protein" evidence="1">
    <location>
        <begin position="27"/>
        <end position="708"/>
    </location>
</feature>
<evidence type="ECO:0000256" key="1">
    <source>
        <dbReference type="SAM" id="SignalP"/>
    </source>
</evidence>
<dbReference type="Pfam" id="PF03945">
    <property type="entry name" value="Endotoxin_N"/>
    <property type="match status" value="1"/>
</dbReference>
<dbReference type="Proteomes" id="UP000232323">
    <property type="component" value="Unassembled WGS sequence"/>
</dbReference>
<dbReference type="EMBL" id="BEGY01000017">
    <property type="protein sequence ID" value="GAX76476.1"/>
    <property type="molecule type" value="Genomic_DNA"/>
</dbReference>
<dbReference type="PANTHER" id="PTHR37003:SF2">
    <property type="entry name" value="PESTICIDAL CRYSTAL PROTEIN N-TERMINAL DOMAIN-CONTAINING PROTEIN"/>
    <property type="match status" value="1"/>
</dbReference>
<evidence type="ECO:0000313" key="4">
    <source>
        <dbReference type="Proteomes" id="UP000232323"/>
    </source>
</evidence>
<protein>
    <recommendedName>
        <fullName evidence="2">Pesticidal crystal protein domain-containing protein</fullName>
    </recommendedName>
</protein>
<dbReference type="GO" id="GO:0090729">
    <property type="term" value="F:toxin activity"/>
    <property type="evidence" value="ECO:0007669"/>
    <property type="project" value="InterPro"/>
</dbReference>
<comment type="caution">
    <text evidence="3">The sequence shown here is derived from an EMBL/GenBank/DDBJ whole genome shotgun (WGS) entry which is preliminary data.</text>
</comment>
<reference evidence="3 4" key="1">
    <citation type="submission" date="2017-08" db="EMBL/GenBank/DDBJ databases">
        <title>Acidophilic green algal genome provides insights into adaptation to an acidic environment.</title>
        <authorList>
            <person name="Hirooka S."/>
            <person name="Hirose Y."/>
            <person name="Kanesaki Y."/>
            <person name="Higuchi S."/>
            <person name="Fujiwara T."/>
            <person name="Onuma R."/>
            <person name="Era A."/>
            <person name="Ohbayashi R."/>
            <person name="Uzuka A."/>
            <person name="Nozaki H."/>
            <person name="Yoshikawa H."/>
            <person name="Miyagishima S.Y."/>
        </authorList>
    </citation>
    <scope>NUCLEOTIDE SEQUENCE [LARGE SCALE GENOMIC DNA]</scope>
    <source>
        <strain evidence="3 4">NIES-2499</strain>
    </source>
</reference>
<feature type="signal peptide" evidence="1">
    <location>
        <begin position="1"/>
        <end position="26"/>
    </location>
</feature>
<gene>
    <name evidence="3" type="ORF">CEUSTIGMA_g3921.t1</name>
</gene>
<keyword evidence="1" id="KW-0732">Signal</keyword>
<organism evidence="3 4">
    <name type="scientific">Chlamydomonas eustigma</name>
    <dbReference type="NCBI Taxonomy" id="1157962"/>
    <lineage>
        <taxon>Eukaryota</taxon>
        <taxon>Viridiplantae</taxon>
        <taxon>Chlorophyta</taxon>
        <taxon>core chlorophytes</taxon>
        <taxon>Chlorophyceae</taxon>
        <taxon>CS clade</taxon>
        <taxon>Chlamydomonadales</taxon>
        <taxon>Chlamydomonadaceae</taxon>
        <taxon>Chlamydomonas</taxon>
    </lineage>
</organism>
<dbReference type="GO" id="GO:0001907">
    <property type="term" value="P:symbiont-mediated killing of host cell"/>
    <property type="evidence" value="ECO:0007669"/>
    <property type="project" value="InterPro"/>
</dbReference>
<name>A0A250X093_9CHLO</name>
<dbReference type="SUPFAM" id="SSF56849">
    <property type="entry name" value="delta-Endotoxin (insectocide), N-terminal domain"/>
    <property type="match status" value="1"/>
</dbReference>